<evidence type="ECO:0000259" key="1">
    <source>
        <dbReference type="Pfam" id="PF08511"/>
    </source>
</evidence>
<dbReference type="NCBIfam" id="TIGR02396">
    <property type="entry name" value="diverge_rpsU"/>
    <property type="match status" value="1"/>
</dbReference>
<keyword evidence="3" id="KW-1185">Reference proteome</keyword>
<dbReference type="AlphaFoldDB" id="A0A344PGR3"/>
<protein>
    <submittedName>
        <fullName evidence="2">COQ9 family protein</fullName>
    </submittedName>
</protein>
<dbReference type="RefSeq" id="WP_114074887.1">
    <property type="nucleotide sequence ID" value="NZ_CP030918.1"/>
</dbReference>
<evidence type="ECO:0000313" key="3">
    <source>
        <dbReference type="Proteomes" id="UP000252023"/>
    </source>
</evidence>
<accession>A0A344PGR3</accession>
<dbReference type="KEGG" id="pars:DRW48_01605"/>
<organism evidence="2 3">
    <name type="scientific">Paracoccus suum</name>
    <dbReference type="NCBI Taxonomy" id="2259340"/>
    <lineage>
        <taxon>Bacteria</taxon>
        <taxon>Pseudomonadati</taxon>
        <taxon>Pseudomonadota</taxon>
        <taxon>Alphaproteobacteria</taxon>
        <taxon>Rhodobacterales</taxon>
        <taxon>Paracoccaceae</taxon>
        <taxon>Paracoccus</taxon>
    </lineage>
</organism>
<dbReference type="GO" id="GO:0006744">
    <property type="term" value="P:ubiquinone biosynthetic process"/>
    <property type="evidence" value="ECO:0007669"/>
    <property type="project" value="InterPro"/>
</dbReference>
<proteinExistence type="predicted"/>
<name>A0A344PGR3_9RHOB</name>
<dbReference type="Pfam" id="PF08511">
    <property type="entry name" value="COQ9"/>
    <property type="match status" value="1"/>
</dbReference>
<dbReference type="Gene3D" id="1.10.357.10">
    <property type="entry name" value="Tetracycline Repressor, domain 2"/>
    <property type="match status" value="1"/>
</dbReference>
<sequence>MTDAKSAPSADTLLDAVLVHVPFEGMNHRALVAGARDLGVAMRLAEALLPGGAAGLAAAYHRRGDAELRASLAAEPPQGRFRDRIAEAVMRRLALADAEVVRAGAAVMALPPNLALGPRLMGETAHVIWNALGDTSDDVAWWTKRLSLGAVIGATVLYWLGDRTADQSATREFLDRRIGEVMGFETLKARVRRVPGVAAMAQAATGWIRAPHREGGKP</sequence>
<dbReference type="GO" id="GO:0008289">
    <property type="term" value="F:lipid binding"/>
    <property type="evidence" value="ECO:0007669"/>
    <property type="project" value="InterPro"/>
</dbReference>
<feature type="domain" description="COQ9 C-terminal" evidence="1">
    <location>
        <begin position="119"/>
        <end position="185"/>
    </location>
</feature>
<dbReference type="InterPro" id="IPR013718">
    <property type="entry name" value="COQ9_C"/>
</dbReference>
<evidence type="ECO:0000313" key="2">
    <source>
        <dbReference type="EMBL" id="AXC48568.1"/>
    </source>
</evidence>
<dbReference type="Proteomes" id="UP000252023">
    <property type="component" value="Chromosome"/>
</dbReference>
<gene>
    <name evidence="2" type="ORF">DRW48_01605</name>
</gene>
<dbReference type="EMBL" id="CP030918">
    <property type="protein sequence ID" value="AXC48568.1"/>
    <property type="molecule type" value="Genomic_DNA"/>
</dbReference>
<dbReference type="OrthoDB" id="7201143at2"/>
<reference evidence="3" key="1">
    <citation type="submission" date="2018-07" db="EMBL/GenBank/DDBJ databases">
        <title>Genome sequencing of Paracoccus sp. SC2-6.</title>
        <authorList>
            <person name="Heo J."/>
            <person name="Kim S.-J."/>
            <person name="Kwon S.-W."/>
        </authorList>
    </citation>
    <scope>NUCLEOTIDE SEQUENCE [LARGE SCALE GENOMIC DNA]</scope>
    <source>
        <strain evidence="3">SC2-6</strain>
    </source>
</reference>
<dbReference type="InterPro" id="IPR012762">
    <property type="entry name" value="Ubiq_biosynth_COQ9"/>
</dbReference>